<sequence>MESVQSPFTAKLVESLYVEAMVLADEARSYFELTPQQQGLSLEDDIRIDMSCESLRVTTRLMHSIAWLLNQKAFFAGELSEHQLRSRSRSLGKCSTSDPFVVARLPGEAQRLVHETQHLLDRLVRLERSLEADRLGFAEIQAMHPMVHQMQARLASELA</sequence>
<accession>A0A2V3V5A7</accession>
<evidence type="ECO:0000313" key="2">
    <source>
        <dbReference type="Proteomes" id="UP000248014"/>
    </source>
</evidence>
<gene>
    <name evidence="1" type="ORF">C7451_106227</name>
</gene>
<proteinExistence type="predicted"/>
<dbReference type="AlphaFoldDB" id="A0A2V3V5A7"/>
<dbReference type="EMBL" id="QJJM01000006">
    <property type="protein sequence ID" value="PXW76061.1"/>
    <property type="molecule type" value="Genomic_DNA"/>
</dbReference>
<dbReference type="Proteomes" id="UP000248014">
    <property type="component" value="Unassembled WGS sequence"/>
</dbReference>
<dbReference type="InterPro" id="IPR010848">
    <property type="entry name" value="DUF1465"/>
</dbReference>
<organism evidence="1 2">
    <name type="scientific">Blastomonas natatoria</name>
    <dbReference type="NCBI Taxonomy" id="34015"/>
    <lineage>
        <taxon>Bacteria</taxon>
        <taxon>Pseudomonadati</taxon>
        <taxon>Pseudomonadota</taxon>
        <taxon>Alphaproteobacteria</taxon>
        <taxon>Sphingomonadales</taxon>
        <taxon>Sphingomonadaceae</taxon>
        <taxon>Blastomonas</taxon>
    </lineage>
</organism>
<dbReference type="Gene3D" id="1.10.8.930">
    <property type="entry name" value="Protein of unknown function DUF1465"/>
    <property type="match status" value="1"/>
</dbReference>
<dbReference type="RefSeq" id="WP_110298725.1">
    <property type="nucleotide sequence ID" value="NZ_QJJM01000006.1"/>
</dbReference>
<dbReference type="InterPro" id="IPR038301">
    <property type="entry name" value="AraC-like_sf"/>
</dbReference>
<protein>
    <submittedName>
        <fullName evidence="1">Regulator of CtrA degradation</fullName>
    </submittedName>
</protein>
<evidence type="ECO:0000313" key="1">
    <source>
        <dbReference type="EMBL" id="PXW76061.1"/>
    </source>
</evidence>
<dbReference type="OrthoDB" id="9799531at2"/>
<dbReference type="Pfam" id="PF07323">
    <property type="entry name" value="DUF1465"/>
    <property type="match status" value="1"/>
</dbReference>
<reference evidence="1 2" key="1">
    <citation type="submission" date="2018-05" db="EMBL/GenBank/DDBJ databases">
        <title>Genomic Encyclopedia of Type Strains, Phase IV (KMG-IV): sequencing the most valuable type-strain genomes for metagenomic binning, comparative biology and taxonomic classification.</title>
        <authorList>
            <person name="Goeker M."/>
        </authorList>
    </citation>
    <scope>NUCLEOTIDE SEQUENCE [LARGE SCALE GENOMIC DNA]</scope>
    <source>
        <strain evidence="1 2">DSM 3183</strain>
    </source>
</reference>
<keyword evidence="2" id="KW-1185">Reference proteome</keyword>
<name>A0A2V3V5A7_9SPHN</name>
<comment type="caution">
    <text evidence="1">The sequence shown here is derived from an EMBL/GenBank/DDBJ whole genome shotgun (WGS) entry which is preliminary data.</text>
</comment>